<evidence type="ECO:0000256" key="1">
    <source>
        <dbReference type="ARBA" id="ARBA00004496"/>
    </source>
</evidence>
<dbReference type="InterPro" id="IPR013937">
    <property type="entry name" value="Sorting_nexin_C"/>
</dbReference>
<feature type="region of interest" description="Disordered" evidence="3">
    <location>
        <begin position="1"/>
        <end position="25"/>
    </location>
</feature>
<feature type="domain" description="Sorting nexin C-terminal" evidence="4">
    <location>
        <begin position="220"/>
        <end position="266"/>
    </location>
</feature>
<dbReference type="Pfam" id="PF08628">
    <property type="entry name" value="Nexin_C"/>
    <property type="match status" value="1"/>
</dbReference>
<dbReference type="EMBL" id="VAHF01000004">
    <property type="protein sequence ID" value="TXG64573.1"/>
    <property type="molecule type" value="Genomic_DNA"/>
</dbReference>
<comment type="subcellular location">
    <subcellularLocation>
        <location evidence="1">Cytoplasm</location>
    </subcellularLocation>
</comment>
<dbReference type="InterPro" id="IPR051837">
    <property type="entry name" value="SortingNexin/PXDomain-PKLike"/>
</dbReference>
<dbReference type="Proteomes" id="UP000323000">
    <property type="component" value="Chromosome 4"/>
</dbReference>
<evidence type="ECO:0000313" key="6">
    <source>
        <dbReference type="Proteomes" id="UP000323000"/>
    </source>
</evidence>
<feature type="region of interest" description="Disordered" evidence="3">
    <location>
        <begin position="39"/>
        <end position="60"/>
    </location>
</feature>
<organism evidence="5 6">
    <name type="scientific">Acer yangbiense</name>
    <dbReference type="NCBI Taxonomy" id="1000413"/>
    <lineage>
        <taxon>Eukaryota</taxon>
        <taxon>Viridiplantae</taxon>
        <taxon>Streptophyta</taxon>
        <taxon>Embryophyta</taxon>
        <taxon>Tracheophyta</taxon>
        <taxon>Spermatophyta</taxon>
        <taxon>Magnoliopsida</taxon>
        <taxon>eudicotyledons</taxon>
        <taxon>Gunneridae</taxon>
        <taxon>Pentapetalae</taxon>
        <taxon>rosids</taxon>
        <taxon>malvids</taxon>
        <taxon>Sapindales</taxon>
        <taxon>Sapindaceae</taxon>
        <taxon>Hippocastanoideae</taxon>
        <taxon>Acereae</taxon>
        <taxon>Acer</taxon>
    </lineage>
</organism>
<protein>
    <recommendedName>
        <fullName evidence="4">Sorting nexin C-terminal domain-containing protein</fullName>
    </recommendedName>
</protein>
<proteinExistence type="predicted"/>
<evidence type="ECO:0000256" key="2">
    <source>
        <dbReference type="ARBA" id="ARBA00022490"/>
    </source>
</evidence>
<dbReference type="AlphaFoldDB" id="A0A5C7I4X2"/>
<reference evidence="6" key="1">
    <citation type="journal article" date="2019" name="Gigascience">
        <title>De novo genome assembly of the endangered Acer yangbiense, a plant species with extremely small populations endemic to Yunnan Province, China.</title>
        <authorList>
            <person name="Yang J."/>
            <person name="Wariss H.M."/>
            <person name="Tao L."/>
            <person name="Zhang R."/>
            <person name="Yun Q."/>
            <person name="Hollingsworth P."/>
            <person name="Dao Z."/>
            <person name="Luo G."/>
            <person name="Guo H."/>
            <person name="Ma Y."/>
            <person name="Sun W."/>
        </authorList>
    </citation>
    <scope>NUCLEOTIDE SEQUENCE [LARGE SCALE GENOMIC DNA]</scope>
    <source>
        <strain evidence="6">cv. Malutang</strain>
    </source>
</reference>
<dbReference type="OrthoDB" id="120967at2759"/>
<accession>A0A5C7I4X2</accession>
<comment type="caution">
    <text evidence="5">The sequence shown here is derived from an EMBL/GenBank/DDBJ whole genome shotgun (WGS) entry which is preliminary data.</text>
</comment>
<dbReference type="PANTHER" id="PTHR22999">
    <property type="entry name" value="PX SERINE/THREONINE KINASE PXK"/>
    <property type="match status" value="1"/>
</dbReference>
<evidence type="ECO:0000259" key="4">
    <source>
        <dbReference type="Pfam" id="PF08628"/>
    </source>
</evidence>
<feature type="compositionally biased region" description="Basic and acidic residues" evidence="3">
    <location>
        <begin position="13"/>
        <end position="25"/>
    </location>
</feature>
<gene>
    <name evidence="5" type="ORF">EZV62_011567</name>
</gene>
<dbReference type="GO" id="GO:0005737">
    <property type="term" value="C:cytoplasm"/>
    <property type="evidence" value="ECO:0007669"/>
    <property type="project" value="UniProtKB-SubCell"/>
</dbReference>
<name>A0A5C7I4X2_9ROSI</name>
<sequence length="311" mass="35311">MKEVGSSEGEIDVVGKMREGPVMEGRETEIDQGYKIQEIGSPDNIQNPDPHCAGRHAEDEGVSKTIPVISQTDEEGAAQNQGPGKFGKEIAQFQEPEKSGEEIVQVQNIANLETYIEDQIGNVQIQEFNAENFLETNPKFVAGLDMENQDTASSEYVVSETQVLHPKLKEPAHCATSADTTLQQEIERVTHTCREGNLVADILCNEGFCWSLIWVSYGLCRRQVFWISKQILQLVMEDAIDDWLLRQIYWLRREDVIAQGIRWVQDVRTELIMMAMVLLNVFKFSNLNPYIQSPNVDTKLQTSIIRVDFFK</sequence>
<keyword evidence="6" id="KW-1185">Reference proteome</keyword>
<evidence type="ECO:0000313" key="5">
    <source>
        <dbReference type="EMBL" id="TXG64573.1"/>
    </source>
</evidence>
<keyword evidence="2" id="KW-0963">Cytoplasm</keyword>
<evidence type="ECO:0000256" key="3">
    <source>
        <dbReference type="SAM" id="MobiDB-lite"/>
    </source>
</evidence>
<dbReference type="PANTHER" id="PTHR22999:SF23">
    <property type="entry name" value="SORTING NEXIN-16"/>
    <property type="match status" value="1"/>
</dbReference>